<dbReference type="SUPFAM" id="SSF46785">
    <property type="entry name" value="Winged helix' DNA-binding domain"/>
    <property type="match status" value="1"/>
</dbReference>
<feature type="region of interest" description="Disordered" evidence="16">
    <location>
        <begin position="291"/>
        <end position="336"/>
    </location>
</feature>
<keyword evidence="11 17" id="KW-0472">Membrane</keyword>
<feature type="compositionally biased region" description="Acidic residues" evidence="16">
    <location>
        <begin position="306"/>
        <end position="316"/>
    </location>
</feature>
<dbReference type="SMART" id="SM00382">
    <property type="entry name" value="AAA"/>
    <property type="match status" value="1"/>
</dbReference>
<dbReference type="Pfam" id="PF09397">
    <property type="entry name" value="FtsK_gamma"/>
    <property type="match status" value="1"/>
</dbReference>
<dbReference type="GO" id="GO:0005524">
    <property type="term" value="F:ATP binding"/>
    <property type="evidence" value="ECO:0007669"/>
    <property type="project" value="UniProtKB-UniRule"/>
</dbReference>
<evidence type="ECO:0000256" key="3">
    <source>
        <dbReference type="ARBA" id="ARBA00022475"/>
    </source>
</evidence>
<dbReference type="InterPro" id="IPR036388">
    <property type="entry name" value="WH-like_DNA-bd_sf"/>
</dbReference>
<dbReference type="AlphaFoldDB" id="A0A261ES48"/>
<comment type="function">
    <text evidence="13">Essential cell division protein that coordinates cell division and chromosome segregation. The N-terminus is involved in assembly of the cell-division machinery. The C-terminus functions as a DNA motor that moves dsDNA in an ATP-dependent manner towards the dif recombination site, which is located within the replication terminus region. Required for activation of the Xer recombinase, allowing activation of chromosome unlinking by recombination.</text>
</comment>
<evidence type="ECO:0000256" key="14">
    <source>
        <dbReference type="ARBA" id="ARBA00025923"/>
    </source>
</evidence>
<feature type="region of interest" description="Disordered" evidence="16">
    <location>
        <begin position="357"/>
        <end position="390"/>
    </location>
</feature>
<evidence type="ECO:0000256" key="5">
    <source>
        <dbReference type="ARBA" id="ARBA00022692"/>
    </source>
</evidence>
<dbReference type="GO" id="GO:0051301">
    <property type="term" value="P:cell division"/>
    <property type="evidence" value="ECO:0007669"/>
    <property type="project" value="UniProtKB-KW"/>
</dbReference>
<feature type="compositionally biased region" description="Low complexity" evidence="16">
    <location>
        <begin position="357"/>
        <end position="373"/>
    </location>
</feature>
<gene>
    <name evidence="19" type="ORF">PSSU_1508</name>
</gene>
<protein>
    <submittedName>
        <fullName evidence="19">Cell division protein FtsK</fullName>
    </submittedName>
</protein>
<evidence type="ECO:0000313" key="20">
    <source>
        <dbReference type="Proteomes" id="UP000216454"/>
    </source>
</evidence>
<evidence type="ECO:0000256" key="9">
    <source>
        <dbReference type="ARBA" id="ARBA00022989"/>
    </source>
</evidence>
<reference evidence="19 20" key="1">
    <citation type="journal article" date="2017" name="BMC Genomics">
        <title>Comparative genomic and phylogenomic analyses of the Bifidobacteriaceae family.</title>
        <authorList>
            <person name="Lugli G.A."/>
            <person name="Milani C."/>
            <person name="Turroni F."/>
            <person name="Duranti S."/>
            <person name="Mancabelli L."/>
            <person name="Mangifesta M."/>
            <person name="Ferrario C."/>
            <person name="Modesto M."/>
            <person name="Mattarelli P."/>
            <person name="Jiri K."/>
            <person name="van Sinderen D."/>
            <person name="Ventura M."/>
        </authorList>
    </citation>
    <scope>NUCLEOTIDE SEQUENCE [LARGE SCALE GENOMIC DNA]</scope>
    <source>
        <strain evidence="19 20">DSM 24744</strain>
    </source>
</reference>
<keyword evidence="9 17" id="KW-1133">Transmembrane helix</keyword>
<feature type="transmembrane region" description="Helical" evidence="17">
    <location>
        <begin position="72"/>
        <end position="95"/>
    </location>
</feature>
<evidence type="ECO:0000256" key="2">
    <source>
        <dbReference type="ARBA" id="ARBA00006474"/>
    </source>
</evidence>
<keyword evidence="10" id="KW-0238">DNA-binding</keyword>
<dbReference type="Proteomes" id="UP000216454">
    <property type="component" value="Unassembled WGS sequence"/>
</dbReference>
<evidence type="ECO:0000256" key="7">
    <source>
        <dbReference type="ARBA" id="ARBA00022829"/>
    </source>
</evidence>
<dbReference type="SMART" id="SM00843">
    <property type="entry name" value="Ftsk_gamma"/>
    <property type="match status" value="1"/>
</dbReference>
<feature type="transmembrane region" description="Helical" evidence="17">
    <location>
        <begin position="107"/>
        <end position="127"/>
    </location>
</feature>
<feature type="binding site" evidence="15">
    <location>
        <begin position="573"/>
        <end position="580"/>
    </location>
    <ligand>
        <name>ATP</name>
        <dbReference type="ChEBI" id="CHEBI:30616"/>
    </ligand>
</feature>
<dbReference type="Pfam" id="PF17854">
    <property type="entry name" value="FtsK_alpha"/>
    <property type="match status" value="1"/>
</dbReference>
<feature type="region of interest" description="Disordered" evidence="16">
    <location>
        <begin position="230"/>
        <end position="250"/>
    </location>
</feature>
<dbReference type="Gene3D" id="1.10.10.10">
    <property type="entry name" value="Winged helix-like DNA-binding domain superfamily/Winged helix DNA-binding domain"/>
    <property type="match status" value="1"/>
</dbReference>
<accession>A0A261ES48</accession>
<feature type="region of interest" description="Disordered" evidence="16">
    <location>
        <begin position="408"/>
        <end position="429"/>
    </location>
</feature>
<dbReference type="SUPFAM" id="SSF52540">
    <property type="entry name" value="P-loop containing nucleoside triphosphate hydrolases"/>
    <property type="match status" value="1"/>
</dbReference>
<dbReference type="InterPro" id="IPR002543">
    <property type="entry name" value="FtsK_dom"/>
</dbReference>
<dbReference type="InterPro" id="IPR050206">
    <property type="entry name" value="FtsK/SpoIIIE/SftA"/>
</dbReference>
<feature type="transmembrane region" description="Helical" evidence="17">
    <location>
        <begin position="161"/>
        <end position="178"/>
    </location>
</feature>
<feature type="region of interest" description="Disordered" evidence="16">
    <location>
        <begin position="911"/>
        <end position="963"/>
    </location>
</feature>
<evidence type="ECO:0000256" key="12">
    <source>
        <dbReference type="ARBA" id="ARBA00023306"/>
    </source>
</evidence>
<keyword evidence="3" id="KW-1003">Cell membrane</keyword>
<evidence type="ECO:0000256" key="8">
    <source>
        <dbReference type="ARBA" id="ARBA00022840"/>
    </source>
</evidence>
<evidence type="ECO:0000256" key="4">
    <source>
        <dbReference type="ARBA" id="ARBA00022618"/>
    </source>
</evidence>
<sequence>MTYVEPWWRKALLAVPRALGYTVRSLTGVGEYDESYRRDGLCFMLLVFAVLFIASEWFRVDGWLGRALHYCSSALFGVMSVVLPVLFVIVALRLFRNAGRNSNNPRVLCGWGLLMWSICSILDAAMASGDREFHIETLQKAGGLFGFILGSPLSWGLSKPFAIIVFVVIGLFAILMIANTHVEELPDKFSQLKTAFIGDSTDGAADGDADDGEQFPNEVRVGDGTMQFAEGVPSHDGTDEDGAGESTPARREPFWKKWFRRRGKDSADDSLDSYAADQAFDHAADADDIDRRQSVAPRRAVAAGDDVQDVSGEDPWQEFGDGTPTAQGTTDEDYDDATHPMVIRDQGVEGSARPIAAVAQRAQQAQQAPQGQAGSPEHTGGAYGSDEETNADDAAGQAAGIVQANAESGNGASVPEHMLPPYVLPDPEILEHGKPHAARTQENDRIIAALNSTFEQFDVDAKVVGFLRGPSVTQYEVELGPGVKVEKVTSLRKNIAYSVASSDVRIISPIPGKSAIGVEIPNADREIVHLGDVLRSDIMRNDPNPMLCGVGKDIEGRFVKCDLTKMPHLLVAGATGSGKSSFINSMLVSLIMRATPEQVRLILVDPKRVELSAYAGIPHLLTPIITSPKRASQALEWVVKEMESRYDDLSFFGYRHIKDFNEAVRAGKVHAPAGSKRKVAPYPYLVVVVDEMADLMMVAKNEVEDSIQRITQLARAAGIHLVLATQRPSVNVVTGLIKANIPSRLAFATSSATDSRVILDSIGAETLIGQGDALFLPMGASKPTRVQGSWVSESEIRKVVDFVRHQRKPAYRQDITQMAEQADKKEAQAQATEDIGGDMDELLEAARLVVTSGFGSTSMLQRKLHLGFARAGRIMDLLESRGVVGPSEGSKAREVLVKPDDLPQVLAFIRGESDSLEGDDSSADASVGSADGFGGASGRPDDEEPPADAYADYGSYGGADADY</sequence>
<keyword evidence="4 19" id="KW-0132">Cell division</keyword>
<dbReference type="Pfam" id="PF01580">
    <property type="entry name" value="FtsK_SpoIIIE"/>
    <property type="match status" value="1"/>
</dbReference>
<evidence type="ECO:0000259" key="18">
    <source>
        <dbReference type="PROSITE" id="PS50901"/>
    </source>
</evidence>
<evidence type="ECO:0000256" key="1">
    <source>
        <dbReference type="ARBA" id="ARBA00004651"/>
    </source>
</evidence>
<dbReference type="PROSITE" id="PS50901">
    <property type="entry name" value="FTSK"/>
    <property type="match status" value="1"/>
</dbReference>
<evidence type="ECO:0000256" key="13">
    <source>
        <dbReference type="ARBA" id="ARBA00024986"/>
    </source>
</evidence>
<comment type="caution">
    <text evidence="19">The sequence shown here is derived from an EMBL/GenBank/DDBJ whole genome shotgun (WGS) entry which is preliminary data.</text>
</comment>
<evidence type="ECO:0000256" key="6">
    <source>
        <dbReference type="ARBA" id="ARBA00022741"/>
    </source>
</evidence>
<dbReference type="InterPro" id="IPR041027">
    <property type="entry name" value="FtsK_alpha"/>
</dbReference>
<dbReference type="PANTHER" id="PTHR22683">
    <property type="entry name" value="SPORULATION PROTEIN RELATED"/>
    <property type="match status" value="1"/>
</dbReference>
<dbReference type="InterPro" id="IPR027417">
    <property type="entry name" value="P-loop_NTPase"/>
</dbReference>
<dbReference type="CDD" id="cd01127">
    <property type="entry name" value="TrwB_TraG_TraD_VirD4"/>
    <property type="match status" value="1"/>
</dbReference>
<dbReference type="InterPro" id="IPR018541">
    <property type="entry name" value="Ftsk_gamma"/>
</dbReference>
<dbReference type="EMBL" id="MWWQ01000014">
    <property type="protein sequence ID" value="OZG49684.1"/>
    <property type="molecule type" value="Genomic_DNA"/>
</dbReference>
<keyword evidence="20" id="KW-1185">Reference proteome</keyword>
<evidence type="ECO:0000256" key="16">
    <source>
        <dbReference type="SAM" id="MobiDB-lite"/>
    </source>
</evidence>
<keyword evidence="8 15" id="KW-0067">ATP-binding</keyword>
<keyword evidence="7" id="KW-0159">Chromosome partition</keyword>
<dbReference type="Gene3D" id="3.30.980.40">
    <property type="match status" value="1"/>
</dbReference>
<dbReference type="InterPro" id="IPR003593">
    <property type="entry name" value="AAA+_ATPase"/>
</dbReference>
<dbReference type="InterPro" id="IPR025199">
    <property type="entry name" value="FtsK_4TM"/>
</dbReference>
<feature type="transmembrane region" description="Helical" evidence="17">
    <location>
        <begin position="41"/>
        <end position="60"/>
    </location>
</feature>
<organism evidence="19 20">
    <name type="scientific">Pseudoscardovia suis</name>
    <dbReference type="NCBI Taxonomy" id="987063"/>
    <lineage>
        <taxon>Bacteria</taxon>
        <taxon>Bacillati</taxon>
        <taxon>Actinomycetota</taxon>
        <taxon>Actinomycetes</taxon>
        <taxon>Bifidobacteriales</taxon>
        <taxon>Bifidobacteriaceae</taxon>
        <taxon>Pseudoscardovia</taxon>
    </lineage>
</organism>
<dbReference type="GO" id="GO:0005886">
    <property type="term" value="C:plasma membrane"/>
    <property type="evidence" value="ECO:0007669"/>
    <property type="project" value="UniProtKB-SubCell"/>
</dbReference>
<keyword evidence="5 17" id="KW-0812">Transmembrane</keyword>
<dbReference type="InterPro" id="IPR036390">
    <property type="entry name" value="WH_DNA-bd_sf"/>
</dbReference>
<dbReference type="Gene3D" id="3.40.50.300">
    <property type="entry name" value="P-loop containing nucleotide triphosphate hydrolases"/>
    <property type="match status" value="1"/>
</dbReference>
<evidence type="ECO:0000256" key="11">
    <source>
        <dbReference type="ARBA" id="ARBA00023136"/>
    </source>
</evidence>
<feature type="domain" description="FtsK" evidence="18">
    <location>
        <begin position="556"/>
        <end position="756"/>
    </location>
</feature>
<comment type="similarity">
    <text evidence="2">Belongs to the FtsK/SpoIIIE/SftA family.</text>
</comment>
<evidence type="ECO:0000256" key="17">
    <source>
        <dbReference type="SAM" id="Phobius"/>
    </source>
</evidence>
<evidence type="ECO:0000313" key="19">
    <source>
        <dbReference type="EMBL" id="OZG49684.1"/>
    </source>
</evidence>
<name>A0A261ES48_9BIFI</name>
<dbReference type="GO" id="GO:0007059">
    <property type="term" value="P:chromosome segregation"/>
    <property type="evidence" value="ECO:0007669"/>
    <property type="project" value="UniProtKB-KW"/>
</dbReference>
<keyword evidence="6 15" id="KW-0547">Nucleotide-binding</keyword>
<evidence type="ECO:0000256" key="15">
    <source>
        <dbReference type="PROSITE-ProRule" id="PRU00289"/>
    </source>
</evidence>
<dbReference type="GO" id="GO:0003677">
    <property type="term" value="F:DNA binding"/>
    <property type="evidence" value="ECO:0007669"/>
    <property type="project" value="UniProtKB-KW"/>
</dbReference>
<keyword evidence="12" id="KW-0131">Cell cycle</keyword>
<comment type="subcellular location">
    <subcellularLocation>
        <location evidence="1">Cell membrane</location>
        <topology evidence="1">Multi-pass membrane protein</topology>
    </subcellularLocation>
</comment>
<dbReference type="PANTHER" id="PTHR22683:SF41">
    <property type="entry name" value="DNA TRANSLOCASE FTSK"/>
    <property type="match status" value="1"/>
</dbReference>
<dbReference type="Pfam" id="PF13491">
    <property type="entry name" value="FtsK_4TM"/>
    <property type="match status" value="1"/>
</dbReference>
<comment type="subunit">
    <text evidence="14">Homohexamer. Forms a ring that surrounds DNA.</text>
</comment>
<proteinExistence type="inferred from homology"/>
<evidence type="ECO:0000256" key="10">
    <source>
        <dbReference type="ARBA" id="ARBA00023125"/>
    </source>
</evidence>